<dbReference type="GO" id="GO:0000976">
    <property type="term" value="F:transcription cis-regulatory region binding"/>
    <property type="evidence" value="ECO:0007669"/>
    <property type="project" value="TreeGrafter"/>
</dbReference>
<evidence type="ECO:0000313" key="7">
    <source>
        <dbReference type="Proteomes" id="UP000433071"/>
    </source>
</evidence>
<evidence type="ECO:0000259" key="5">
    <source>
        <dbReference type="PROSITE" id="PS50977"/>
    </source>
</evidence>
<dbReference type="PROSITE" id="PS50977">
    <property type="entry name" value="HTH_TETR_2"/>
    <property type="match status" value="1"/>
</dbReference>
<dbReference type="GO" id="GO:0003700">
    <property type="term" value="F:DNA-binding transcription factor activity"/>
    <property type="evidence" value="ECO:0007669"/>
    <property type="project" value="TreeGrafter"/>
</dbReference>
<keyword evidence="2 4" id="KW-0238">DNA-binding</keyword>
<dbReference type="SUPFAM" id="SSF48498">
    <property type="entry name" value="Tetracyclin repressor-like, C-terminal domain"/>
    <property type="match status" value="1"/>
</dbReference>
<accession>A0A6I3M3D1</accession>
<dbReference type="InterPro" id="IPR009057">
    <property type="entry name" value="Homeodomain-like_sf"/>
</dbReference>
<dbReference type="InterPro" id="IPR036271">
    <property type="entry name" value="Tet_transcr_reg_TetR-rel_C_sf"/>
</dbReference>
<comment type="caution">
    <text evidence="6">The sequence shown here is derived from an EMBL/GenBank/DDBJ whole genome shotgun (WGS) entry which is preliminary data.</text>
</comment>
<feature type="domain" description="HTH tetR-type" evidence="5">
    <location>
        <begin position="8"/>
        <end position="68"/>
    </location>
</feature>
<reference evidence="6 7" key="1">
    <citation type="submission" date="2019-11" db="EMBL/GenBank/DDBJ databases">
        <title>Agromyces kandeliae sp. nov., isolated from mangrove soil.</title>
        <authorList>
            <person name="Wang R."/>
        </authorList>
    </citation>
    <scope>NUCLEOTIDE SEQUENCE [LARGE SCALE GENOMIC DNA]</scope>
    <source>
        <strain evidence="6 7">JCM 11433</strain>
    </source>
</reference>
<dbReference type="Gene3D" id="1.10.357.10">
    <property type="entry name" value="Tetracycline Repressor, domain 2"/>
    <property type="match status" value="1"/>
</dbReference>
<dbReference type="InterPro" id="IPR004111">
    <property type="entry name" value="Repressor_TetR_C"/>
</dbReference>
<proteinExistence type="predicted"/>
<sequence length="240" mass="24613">MRPGPRRSLTHAEILDAAFGLLEAKGFEAVSVRGVAGVLGLTPTAMYTYYPNKGALLAGMVEQVLGRLDTRGADAAAAASSNAGDAAGPGASAARARTRIVTLAEGLRSILVERPGAVGLLLATPLDGPNARRLDERLLGAFTDAGLDPVQAGRATHAVRVHVLGAVAFDAAEVERAAGAPVPADIEAAPAASATLWDDAETFPLGDRSRELADDPAARFAWGLERLLDGLLAHPASARS</sequence>
<dbReference type="PANTHER" id="PTHR30055:SF151">
    <property type="entry name" value="TRANSCRIPTIONAL REGULATORY PROTEIN"/>
    <property type="match status" value="1"/>
</dbReference>
<protein>
    <submittedName>
        <fullName evidence="6">TetR family transcriptional regulator</fullName>
    </submittedName>
</protein>
<dbReference type="EMBL" id="WMLB01000017">
    <property type="protein sequence ID" value="MTH67939.1"/>
    <property type="molecule type" value="Genomic_DNA"/>
</dbReference>
<dbReference type="Proteomes" id="UP000433071">
    <property type="component" value="Unassembled WGS sequence"/>
</dbReference>
<dbReference type="SUPFAM" id="SSF46689">
    <property type="entry name" value="Homeodomain-like"/>
    <property type="match status" value="1"/>
</dbReference>
<name>A0A6I3M3D1_9MICO</name>
<keyword evidence="3" id="KW-0804">Transcription</keyword>
<dbReference type="OrthoDB" id="5242390at2"/>
<evidence type="ECO:0000313" key="6">
    <source>
        <dbReference type="EMBL" id="MTH67939.1"/>
    </source>
</evidence>
<evidence type="ECO:0000256" key="4">
    <source>
        <dbReference type="PROSITE-ProRule" id="PRU00335"/>
    </source>
</evidence>
<organism evidence="6 7">
    <name type="scientific">Agromyces bracchium</name>
    <dbReference type="NCBI Taxonomy" id="88376"/>
    <lineage>
        <taxon>Bacteria</taxon>
        <taxon>Bacillati</taxon>
        <taxon>Actinomycetota</taxon>
        <taxon>Actinomycetes</taxon>
        <taxon>Micrococcales</taxon>
        <taxon>Microbacteriaceae</taxon>
        <taxon>Agromyces</taxon>
    </lineage>
</organism>
<dbReference type="Gene3D" id="1.10.10.60">
    <property type="entry name" value="Homeodomain-like"/>
    <property type="match status" value="1"/>
</dbReference>
<dbReference type="RefSeq" id="WP_155051005.1">
    <property type="nucleotide sequence ID" value="NZ_BAAAIB010000001.1"/>
</dbReference>
<dbReference type="AlphaFoldDB" id="A0A6I3M3D1"/>
<dbReference type="GO" id="GO:0045892">
    <property type="term" value="P:negative regulation of DNA-templated transcription"/>
    <property type="evidence" value="ECO:0007669"/>
    <property type="project" value="InterPro"/>
</dbReference>
<dbReference type="InterPro" id="IPR001647">
    <property type="entry name" value="HTH_TetR"/>
</dbReference>
<evidence type="ECO:0000256" key="2">
    <source>
        <dbReference type="ARBA" id="ARBA00023125"/>
    </source>
</evidence>
<dbReference type="Pfam" id="PF00440">
    <property type="entry name" value="TetR_N"/>
    <property type="match status" value="1"/>
</dbReference>
<feature type="DNA-binding region" description="H-T-H motif" evidence="4">
    <location>
        <begin position="31"/>
        <end position="50"/>
    </location>
</feature>
<evidence type="ECO:0000256" key="3">
    <source>
        <dbReference type="ARBA" id="ARBA00023163"/>
    </source>
</evidence>
<evidence type="ECO:0000256" key="1">
    <source>
        <dbReference type="ARBA" id="ARBA00023015"/>
    </source>
</evidence>
<dbReference type="InterPro" id="IPR050109">
    <property type="entry name" value="HTH-type_TetR-like_transc_reg"/>
</dbReference>
<dbReference type="PRINTS" id="PR00455">
    <property type="entry name" value="HTHTETR"/>
</dbReference>
<keyword evidence="7" id="KW-1185">Reference proteome</keyword>
<gene>
    <name evidence="6" type="ORF">GJ743_06075</name>
</gene>
<keyword evidence="1" id="KW-0805">Transcription regulation</keyword>
<dbReference type="Pfam" id="PF02909">
    <property type="entry name" value="TetR_C_1"/>
    <property type="match status" value="1"/>
</dbReference>
<dbReference type="PANTHER" id="PTHR30055">
    <property type="entry name" value="HTH-TYPE TRANSCRIPTIONAL REGULATOR RUTR"/>
    <property type="match status" value="1"/>
</dbReference>